<dbReference type="AlphaFoldDB" id="A0A067MZ90"/>
<gene>
    <name evidence="2" type="ORF">BOTBODRAFT_600660</name>
</gene>
<sequence length="138" mass="15466">MSVEFCCGWIEARDYRTIRCPGVPPVRGCHDLITLAEGARSEGRLQISLDLCGAAVRSRSRMRMLLLLLIPHASLIFLVSLSLMHLWWELLALRGRRRVRRAAGVIRRAVVRGLPRTSGSVVRCHRRCAGVVQLPSAK</sequence>
<keyword evidence="3" id="KW-1185">Reference proteome</keyword>
<accession>A0A067MZ90</accession>
<evidence type="ECO:0000256" key="1">
    <source>
        <dbReference type="SAM" id="Phobius"/>
    </source>
</evidence>
<reference evidence="3" key="1">
    <citation type="journal article" date="2014" name="Proc. Natl. Acad. Sci. U.S.A.">
        <title>Extensive sampling of basidiomycete genomes demonstrates inadequacy of the white-rot/brown-rot paradigm for wood decay fungi.</title>
        <authorList>
            <person name="Riley R."/>
            <person name="Salamov A.A."/>
            <person name="Brown D.W."/>
            <person name="Nagy L.G."/>
            <person name="Floudas D."/>
            <person name="Held B.W."/>
            <person name="Levasseur A."/>
            <person name="Lombard V."/>
            <person name="Morin E."/>
            <person name="Otillar R."/>
            <person name="Lindquist E.A."/>
            <person name="Sun H."/>
            <person name="LaButti K.M."/>
            <person name="Schmutz J."/>
            <person name="Jabbour D."/>
            <person name="Luo H."/>
            <person name="Baker S.E."/>
            <person name="Pisabarro A.G."/>
            <person name="Walton J.D."/>
            <person name="Blanchette R.A."/>
            <person name="Henrissat B."/>
            <person name="Martin F."/>
            <person name="Cullen D."/>
            <person name="Hibbett D.S."/>
            <person name="Grigoriev I.V."/>
        </authorList>
    </citation>
    <scope>NUCLEOTIDE SEQUENCE [LARGE SCALE GENOMIC DNA]</scope>
    <source>
        <strain evidence="3">FD-172 SS1</strain>
    </source>
</reference>
<keyword evidence="1" id="KW-1133">Transmembrane helix</keyword>
<dbReference type="Proteomes" id="UP000027195">
    <property type="component" value="Unassembled WGS sequence"/>
</dbReference>
<protein>
    <submittedName>
        <fullName evidence="2">Uncharacterized protein</fullName>
    </submittedName>
</protein>
<dbReference type="InParanoid" id="A0A067MZ90"/>
<organism evidence="2 3">
    <name type="scientific">Botryobasidium botryosum (strain FD-172 SS1)</name>
    <dbReference type="NCBI Taxonomy" id="930990"/>
    <lineage>
        <taxon>Eukaryota</taxon>
        <taxon>Fungi</taxon>
        <taxon>Dikarya</taxon>
        <taxon>Basidiomycota</taxon>
        <taxon>Agaricomycotina</taxon>
        <taxon>Agaricomycetes</taxon>
        <taxon>Cantharellales</taxon>
        <taxon>Botryobasidiaceae</taxon>
        <taxon>Botryobasidium</taxon>
    </lineage>
</organism>
<name>A0A067MZ90_BOTB1</name>
<evidence type="ECO:0000313" key="3">
    <source>
        <dbReference type="Proteomes" id="UP000027195"/>
    </source>
</evidence>
<dbReference type="EMBL" id="KL198024">
    <property type="protein sequence ID" value="KDQ17217.1"/>
    <property type="molecule type" value="Genomic_DNA"/>
</dbReference>
<feature type="transmembrane region" description="Helical" evidence="1">
    <location>
        <begin position="65"/>
        <end position="88"/>
    </location>
</feature>
<keyword evidence="1" id="KW-0472">Membrane</keyword>
<keyword evidence="1" id="KW-0812">Transmembrane</keyword>
<proteinExistence type="predicted"/>
<evidence type="ECO:0000313" key="2">
    <source>
        <dbReference type="EMBL" id="KDQ17217.1"/>
    </source>
</evidence>
<dbReference type="HOGENOM" id="CLU_1854937_0_0_1"/>